<dbReference type="EMBL" id="CP012040">
    <property type="protein sequence ID" value="AKP53008.1"/>
    <property type="molecule type" value="Genomic_DNA"/>
</dbReference>
<dbReference type="STRING" id="320787.CA2015_3631"/>
<evidence type="ECO:0000313" key="2">
    <source>
        <dbReference type="Proteomes" id="UP000036520"/>
    </source>
</evidence>
<dbReference type="KEGG" id="camu:CA2015_3631"/>
<dbReference type="AlphaFoldDB" id="A0A0H4PJB3"/>
<proteinExistence type="predicted"/>
<evidence type="ECO:0000313" key="1">
    <source>
        <dbReference type="EMBL" id="AKP53008.1"/>
    </source>
</evidence>
<gene>
    <name evidence="1" type="ORF">CA2015_3631</name>
</gene>
<reference evidence="1 2" key="1">
    <citation type="submission" date="2015-07" db="EMBL/GenBank/DDBJ databases">
        <authorList>
            <person name="Kim K.M."/>
        </authorList>
    </citation>
    <scope>NUCLEOTIDE SEQUENCE [LARGE SCALE GENOMIC DNA]</scope>
    <source>
        <strain evidence="1 2">KCTC 12363</strain>
    </source>
</reference>
<keyword evidence="2" id="KW-1185">Reference proteome</keyword>
<dbReference type="Gene3D" id="3.40.50.11350">
    <property type="match status" value="1"/>
</dbReference>
<dbReference type="Proteomes" id="UP000036520">
    <property type="component" value="Chromosome"/>
</dbReference>
<sequence>MPKRSLPSFDRLKLLKQKNVKYIVTCYQNEFFCENHPKGKCTRGFFSLFLQVVYGIGFAKEHGLPLYVDFGNVTYPYSKCEVSNEPNNFWDKLVDQPLLTSMDVPVPNKEYEVYPLRIWNRNHYRYLHQLMLTGIKFRNELRADINEVKIRMAKLKTLGVHIRKTDHFQEVTPVKDKVFFRQIEKKITNYDRLFVATDDSEMLAILKGKFPDKIMANDCVRSVGSQPIHHKEGQKDGFLLAKEALMDCITLSNCDELILSPSNLSYAALVFNPEVNYTIVESHAAKWNRLKTLLAFHLDRLGIRKW</sequence>
<dbReference type="OrthoDB" id="837217at2"/>
<protein>
    <submittedName>
        <fullName evidence="1">Uncharacterized protein</fullName>
    </submittedName>
</protein>
<dbReference type="RefSeq" id="WP_048643164.1">
    <property type="nucleotide sequence ID" value="NZ_CP012040.1"/>
</dbReference>
<organism evidence="1 2">
    <name type="scientific">Cyclobacterium amurskyense</name>
    <dbReference type="NCBI Taxonomy" id="320787"/>
    <lineage>
        <taxon>Bacteria</taxon>
        <taxon>Pseudomonadati</taxon>
        <taxon>Bacteroidota</taxon>
        <taxon>Cytophagia</taxon>
        <taxon>Cytophagales</taxon>
        <taxon>Cyclobacteriaceae</taxon>
        <taxon>Cyclobacterium</taxon>
    </lineage>
</organism>
<accession>A0A0H4PJB3</accession>
<name>A0A0H4PJB3_9BACT</name>